<dbReference type="RefSeq" id="WP_223903750.1">
    <property type="nucleotide sequence ID" value="NZ_AP024238.1"/>
</dbReference>
<dbReference type="PANTHER" id="PTHR33490:SF1">
    <property type="entry name" value="SLL1233 PROTEIN"/>
    <property type="match status" value="1"/>
</dbReference>
<dbReference type="Pfam" id="PF08379">
    <property type="entry name" value="Bact_transglu_N"/>
    <property type="match status" value="1"/>
</dbReference>
<feature type="region of interest" description="Disordered" evidence="1">
    <location>
        <begin position="638"/>
        <end position="664"/>
    </location>
</feature>
<dbReference type="InterPro" id="IPR018667">
    <property type="entry name" value="DUF2126"/>
</dbReference>
<sequence length="1194" mass="132870">MSIHAALNHITHYTYDRLVNLGPQVVRLRPAPHCRSKIISYSLKVEPPVHFINWQQDPFANYQARLVFPDKTKEFKVTVDVVMDMSVYNPFDFFLEPEAEEFPFSYATDLKQELAPYLIPEPVTPLVQAYLDKIDRTKRRSVLFLVDLNQSVHHAISYTIRMEPGVQAPEETLTLGSGSCRDSAWLMVNLLRHCGLAARFVSGYLIQLKPDVKALDGPSGTEVDFTDLHAWCEVYLPGAGWVGLDATSGLLAGEGHIPLACTPQPSGAAPIEGCSDKCEVEFAHHMQVTRIYESPRVTKPYTEEQWADIMALGLAVDDELVAGDVRLTMGGEPTFVANSDRDAPEWNTDALGPSKRGFATELVHKLRNEYGQGGFLHFGQGKWYPGEQLPRWALNIYWRADGQPVWANPALFTDERSPTHYTSADAQRFTSLLASKLGVTGKYIQTAFEDSWYYLWRERRLPVNVDPFNSKLDDEMERARLRRVFEQKLDTPVGYVLPIKVTGYDDSYGAAWTTGPWFLRDERMYLMPGDSPMGLRLPLDSLPWVSEADFPYLIEQDPSVLVGTLPVYNTIAAKYAPGTAGLALGQAARRAAAEAAAASGASTSLATDKPLAASSFLAGTGPQAEAVRKMQTVTGTATASSSAVNAQSDSQSEPGDFARVPGPQESAHWITRTALCVEVRDPRRASGPKVEAIGEKSGVLYVFMPPLEKLEHYLDLLAAVEATAQELGMQLVLEGYPPPRDPRLKLLSVTPDPGVIEVNIHPSTHWKELVSNTEFLYNAAFESRLSAEKFMTDGRHTGTGGGNHFVMGGATPEDSPFLRKPELLASLLLYWHNHPSLSYLFSGMFVGPTSQAPRVDEARNDQLYELEIAIEQIYKNRELHGQSMPPWLVDRTLRNILIDATGNTHRSEISIDKMYSPDSATGRLGLLELRAFEMPPHPHMSSAQQLLLRALIARFWKTPYRTPATRWGTELHDRFMLPAFIEADFKDVMEEMREAGYAFDDSWFAPHIEFRFPLIGSVCSSGIELTLRNALEPWHVMGEENTAGGTARYVDSSLERIEVRVTGMNQSRYVVTCNGHALPLQPTGVVGEYVAGVRYKAWNPPSSLHPSIGVHAPLTFDIVDTWMKRSLGGCQYHVSHPGGLSYETLPVNAFEAESRRLSRFLAMGHTPGLMYVPPATINLPGSREFPFTLDLRRV</sequence>
<reference evidence="3 4" key="1">
    <citation type="journal article" date="2021" name="Microbiol. Spectr.">
        <title>A Single Bacterium Capable of Oxidation and Reduction of Iron at Circumneutral pH.</title>
        <authorList>
            <person name="Kato S."/>
            <person name="Ohkuma M."/>
        </authorList>
    </citation>
    <scope>NUCLEOTIDE SEQUENCE [LARGE SCALE GENOMIC DNA]</scope>
    <source>
        <strain evidence="3 4">MIZ03</strain>
    </source>
</reference>
<dbReference type="Proteomes" id="UP000824366">
    <property type="component" value="Chromosome"/>
</dbReference>
<gene>
    <name evidence="3" type="ORF">MIZ03_2614</name>
</gene>
<dbReference type="InterPro" id="IPR038765">
    <property type="entry name" value="Papain-like_cys_pep_sf"/>
</dbReference>
<dbReference type="Gene3D" id="3.10.620.30">
    <property type="match status" value="1"/>
</dbReference>
<evidence type="ECO:0000259" key="2">
    <source>
        <dbReference type="SMART" id="SM00460"/>
    </source>
</evidence>
<dbReference type="SUPFAM" id="SSF54001">
    <property type="entry name" value="Cysteine proteinases"/>
    <property type="match status" value="1"/>
</dbReference>
<feature type="domain" description="Transglutaminase-like" evidence="2">
    <location>
        <begin position="172"/>
        <end position="248"/>
    </location>
</feature>
<dbReference type="InterPro" id="IPR002931">
    <property type="entry name" value="Transglutaminase-like"/>
</dbReference>
<proteinExistence type="predicted"/>
<name>A0ABM7MN72_9BURK</name>
<evidence type="ECO:0000256" key="1">
    <source>
        <dbReference type="SAM" id="MobiDB-lite"/>
    </source>
</evidence>
<dbReference type="PANTHER" id="PTHR33490">
    <property type="entry name" value="BLR5614 PROTEIN-RELATED"/>
    <property type="match status" value="1"/>
</dbReference>
<dbReference type="Pfam" id="PF01841">
    <property type="entry name" value="Transglut_core"/>
    <property type="match status" value="1"/>
</dbReference>
<organism evidence="3 4">
    <name type="scientific">Rhodoferax lithotrophicus</name>
    <dbReference type="NCBI Taxonomy" id="2798804"/>
    <lineage>
        <taxon>Bacteria</taxon>
        <taxon>Pseudomonadati</taxon>
        <taxon>Pseudomonadota</taxon>
        <taxon>Betaproteobacteria</taxon>
        <taxon>Burkholderiales</taxon>
        <taxon>Comamonadaceae</taxon>
        <taxon>Rhodoferax</taxon>
    </lineage>
</organism>
<accession>A0ABM7MN72</accession>
<dbReference type="SMART" id="SM00460">
    <property type="entry name" value="TGc"/>
    <property type="match status" value="1"/>
</dbReference>
<dbReference type="EMBL" id="AP024238">
    <property type="protein sequence ID" value="BCO27725.1"/>
    <property type="molecule type" value="Genomic_DNA"/>
</dbReference>
<keyword evidence="4" id="KW-1185">Reference proteome</keyword>
<feature type="compositionally biased region" description="Low complexity" evidence="1">
    <location>
        <begin position="638"/>
        <end position="648"/>
    </location>
</feature>
<dbReference type="InterPro" id="IPR013589">
    <property type="entry name" value="Bac_transglu_N"/>
</dbReference>
<evidence type="ECO:0000313" key="4">
    <source>
        <dbReference type="Proteomes" id="UP000824366"/>
    </source>
</evidence>
<protein>
    <recommendedName>
        <fullName evidence="2">Transglutaminase-like domain-containing protein</fullName>
    </recommendedName>
</protein>
<dbReference type="Pfam" id="PF09899">
    <property type="entry name" value="DUF2126"/>
    <property type="match status" value="1"/>
</dbReference>
<evidence type="ECO:0000313" key="3">
    <source>
        <dbReference type="EMBL" id="BCO27725.1"/>
    </source>
</evidence>